<keyword evidence="10" id="KW-1185">Reference proteome</keyword>
<evidence type="ECO:0000256" key="5">
    <source>
        <dbReference type="ARBA" id="ARBA00022989"/>
    </source>
</evidence>
<feature type="domain" description="Polysaccharide chain length determinant N-terminal" evidence="8">
    <location>
        <begin position="3"/>
        <end position="93"/>
    </location>
</feature>
<evidence type="ECO:0000313" key="9">
    <source>
        <dbReference type="EMBL" id="MBA9025665.1"/>
    </source>
</evidence>
<evidence type="ECO:0000313" key="10">
    <source>
        <dbReference type="Proteomes" id="UP000626697"/>
    </source>
</evidence>
<comment type="subcellular location">
    <subcellularLocation>
        <location evidence="1">Cell membrane</location>
        <topology evidence="1">Multi-pass membrane protein</topology>
    </subcellularLocation>
</comment>
<keyword evidence="3" id="KW-1003">Cell membrane</keyword>
<feature type="transmembrane region" description="Helical" evidence="7">
    <location>
        <begin position="20"/>
        <end position="40"/>
    </location>
</feature>
<dbReference type="InterPro" id="IPR003856">
    <property type="entry name" value="LPS_length_determ_N"/>
</dbReference>
<sequence>MEETISISDIFNTLKKRWKLIVFLAVVAALISGGITYFVITPVYHASTQILVNQKNENNQIDATQLKVNIDVINTYSVIIKSPAILDKVKANLNLTESVAQLNQKITVNSQDNSQVFSLAVQHSNPAMSVQIANEVAETFQREIPAIMNVDNVTILAKAENPIHVGPNPLLNISIAVVVGLMLGIGLAFLLEYLDNTLKDERDVEIYLGLPVLGSIHKFSPGKQRSRIQKVGSEHVAS</sequence>
<keyword evidence="4 7" id="KW-0812">Transmembrane</keyword>
<protein>
    <submittedName>
        <fullName evidence="9">Capsular polysaccharide biosynthesis protein</fullName>
    </submittedName>
</protein>
<reference evidence="9 10" key="1">
    <citation type="submission" date="2020-08" db="EMBL/GenBank/DDBJ databases">
        <title>Genomic Encyclopedia of Type Strains, Phase IV (KMG-IV): sequencing the most valuable type-strain genomes for metagenomic binning, comparative biology and taxonomic classification.</title>
        <authorList>
            <person name="Goeker M."/>
        </authorList>
    </citation>
    <scope>NUCLEOTIDE SEQUENCE [LARGE SCALE GENOMIC DNA]</scope>
    <source>
        <strain evidence="9 10">DSM 105481</strain>
    </source>
</reference>
<accession>A0ABR6CM67</accession>
<dbReference type="Pfam" id="PF02706">
    <property type="entry name" value="Wzz"/>
    <property type="match status" value="1"/>
</dbReference>
<keyword evidence="6 7" id="KW-0472">Membrane</keyword>
<organism evidence="9 10">
    <name type="scientific">Peribacillus huizhouensis</name>
    <dbReference type="NCBI Taxonomy" id="1501239"/>
    <lineage>
        <taxon>Bacteria</taxon>
        <taxon>Bacillati</taxon>
        <taxon>Bacillota</taxon>
        <taxon>Bacilli</taxon>
        <taxon>Bacillales</taxon>
        <taxon>Bacillaceae</taxon>
        <taxon>Peribacillus</taxon>
    </lineage>
</organism>
<proteinExistence type="inferred from homology"/>
<dbReference type="PANTHER" id="PTHR32309">
    <property type="entry name" value="TYROSINE-PROTEIN KINASE"/>
    <property type="match status" value="1"/>
</dbReference>
<evidence type="ECO:0000256" key="7">
    <source>
        <dbReference type="SAM" id="Phobius"/>
    </source>
</evidence>
<evidence type="ECO:0000256" key="2">
    <source>
        <dbReference type="ARBA" id="ARBA00006683"/>
    </source>
</evidence>
<keyword evidence="5 7" id="KW-1133">Transmembrane helix</keyword>
<comment type="caution">
    <text evidence="9">The sequence shown here is derived from an EMBL/GenBank/DDBJ whole genome shotgun (WGS) entry which is preliminary data.</text>
</comment>
<feature type="transmembrane region" description="Helical" evidence="7">
    <location>
        <begin position="170"/>
        <end position="191"/>
    </location>
</feature>
<dbReference type="Proteomes" id="UP000626697">
    <property type="component" value="Unassembled WGS sequence"/>
</dbReference>
<dbReference type="PANTHER" id="PTHR32309:SF13">
    <property type="entry name" value="FERRIC ENTEROBACTIN TRANSPORT PROTEIN FEPE"/>
    <property type="match status" value="1"/>
</dbReference>
<dbReference type="RefSeq" id="WP_182501728.1">
    <property type="nucleotide sequence ID" value="NZ_JACJHX010000002.1"/>
</dbReference>
<evidence type="ECO:0000256" key="6">
    <source>
        <dbReference type="ARBA" id="ARBA00023136"/>
    </source>
</evidence>
<evidence type="ECO:0000256" key="1">
    <source>
        <dbReference type="ARBA" id="ARBA00004651"/>
    </source>
</evidence>
<name>A0ABR6CM67_9BACI</name>
<dbReference type="InterPro" id="IPR050445">
    <property type="entry name" value="Bact_polysacc_biosynth/exp"/>
</dbReference>
<evidence type="ECO:0000256" key="4">
    <source>
        <dbReference type="ARBA" id="ARBA00022692"/>
    </source>
</evidence>
<evidence type="ECO:0000256" key="3">
    <source>
        <dbReference type="ARBA" id="ARBA00022475"/>
    </source>
</evidence>
<dbReference type="EMBL" id="JACJHX010000002">
    <property type="protein sequence ID" value="MBA9025665.1"/>
    <property type="molecule type" value="Genomic_DNA"/>
</dbReference>
<evidence type="ECO:0000259" key="8">
    <source>
        <dbReference type="Pfam" id="PF02706"/>
    </source>
</evidence>
<comment type="similarity">
    <text evidence="2">Belongs to the CpsC/CapA family.</text>
</comment>
<gene>
    <name evidence="9" type="ORF">HNP81_000948</name>
</gene>